<evidence type="ECO:0000313" key="7">
    <source>
        <dbReference type="WBParaSite" id="EVEC_0000231101-mRNA-1"/>
    </source>
</evidence>
<feature type="short sequence motif" description="BH4" evidence="3">
    <location>
        <begin position="32"/>
        <end position="51"/>
    </location>
</feature>
<dbReference type="PROSITE" id="PS50063">
    <property type="entry name" value="BH4_2"/>
    <property type="match status" value="1"/>
</dbReference>
<dbReference type="EMBL" id="UXUI01007305">
    <property type="protein sequence ID" value="VDD86876.1"/>
    <property type="molecule type" value="Genomic_DNA"/>
</dbReference>
<dbReference type="SMART" id="SM00337">
    <property type="entry name" value="BCL"/>
    <property type="match status" value="1"/>
</dbReference>
<proteinExistence type="inferred from homology"/>
<dbReference type="OrthoDB" id="6021377at2759"/>
<evidence type="ECO:0000256" key="2">
    <source>
        <dbReference type="ARBA" id="ARBA00022703"/>
    </source>
</evidence>
<dbReference type="Pfam" id="PF00452">
    <property type="entry name" value="Bcl-2"/>
    <property type="match status" value="1"/>
</dbReference>
<dbReference type="Proteomes" id="UP000274131">
    <property type="component" value="Unassembled WGS sequence"/>
</dbReference>
<dbReference type="PROSITE" id="PS50062">
    <property type="entry name" value="BCL2_FAMILY"/>
    <property type="match status" value="1"/>
</dbReference>
<evidence type="ECO:0000313" key="5">
    <source>
        <dbReference type="EMBL" id="VDD86876.1"/>
    </source>
</evidence>
<dbReference type="GO" id="GO:0006915">
    <property type="term" value="P:apoptotic process"/>
    <property type="evidence" value="ECO:0007669"/>
    <property type="project" value="UniProtKB-UniRule"/>
</dbReference>
<dbReference type="STRING" id="51028.A0A0N4UXP0"/>
<reference evidence="7" key="1">
    <citation type="submission" date="2017-02" db="UniProtKB">
        <authorList>
            <consortium name="WormBaseParasite"/>
        </authorList>
    </citation>
    <scope>IDENTIFICATION</scope>
</reference>
<organism evidence="7">
    <name type="scientific">Enterobius vermicularis</name>
    <name type="common">Human pinworm</name>
    <dbReference type="NCBI Taxonomy" id="51028"/>
    <lineage>
        <taxon>Eukaryota</taxon>
        <taxon>Metazoa</taxon>
        <taxon>Ecdysozoa</taxon>
        <taxon>Nematoda</taxon>
        <taxon>Chromadorea</taxon>
        <taxon>Rhabditida</taxon>
        <taxon>Spirurina</taxon>
        <taxon>Oxyuridomorpha</taxon>
        <taxon>Oxyuroidea</taxon>
        <taxon>Oxyuridae</taxon>
        <taxon>Enterobius</taxon>
    </lineage>
</organism>
<dbReference type="InterPro" id="IPR003093">
    <property type="entry name" value="Bcl2_BH4"/>
</dbReference>
<reference evidence="5 6" key="2">
    <citation type="submission" date="2018-10" db="EMBL/GenBank/DDBJ databases">
        <authorList>
            <consortium name="Pathogen Informatics"/>
        </authorList>
    </citation>
    <scope>NUCLEOTIDE SEQUENCE [LARGE SCALE GENOMIC DNA]</scope>
</reference>
<accession>A0A0N4UXP0</accession>
<name>A0A0N4UXP0_ENTVE</name>
<keyword evidence="2 3" id="KW-0053">Apoptosis</keyword>
<dbReference type="SUPFAM" id="SSF56854">
    <property type="entry name" value="Bcl-2 inhibitors of programmed cell death"/>
    <property type="match status" value="1"/>
</dbReference>
<comment type="similarity">
    <text evidence="1">Belongs to the Bcl-2 family.</text>
</comment>
<dbReference type="InterPro" id="IPR002475">
    <property type="entry name" value="Bcl2-like"/>
</dbReference>
<dbReference type="GO" id="GO:0042981">
    <property type="term" value="P:regulation of apoptotic process"/>
    <property type="evidence" value="ECO:0007669"/>
    <property type="project" value="InterPro"/>
</dbReference>
<dbReference type="InterPro" id="IPR046371">
    <property type="entry name" value="Bcl-2_BH1-3"/>
</dbReference>
<dbReference type="Gene3D" id="1.10.437.10">
    <property type="entry name" value="Blc2-like"/>
    <property type="match status" value="1"/>
</dbReference>
<feature type="domain" description="Apoptosis regulator Bcl-2 family BH4" evidence="4">
    <location>
        <begin position="32"/>
        <end position="51"/>
    </location>
</feature>
<evidence type="ECO:0000256" key="3">
    <source>
        <dbReference type="PROSITE-ProRule" id="PRU00025"/>
    </source>
</evidence>
<evidence type="ECO:0000256" key="1">
    <source>
        <dbReference type="ARBA" id="ARBA00009458"/>
    </source>
</evidence>
<evidence type="ECO:0000313" key="6">
    <source>
        <dbReference type="Proteomes" id="UP000274131"/>
    </source>
</evidence>
<protein>
    <submittedName>
        <fullName evidence="7">BH4_2 domain-containing protein</fullName>
    </submittedName>
</protein>
<sequence>MLRMKMRLKTRILTLVTKNSHLSDGKSPRQNFQGFVVDYFTWRVRLNGDEWYDRPLLPYENISEYAIMREVGLIFEKKYEKELKEMVKELSSDRYLTFHRYVEVVEEFFRVQDEVSTQLSYGHLITLISFGGLMAAELARRNARAEIGCMAIYTSKFLAKRVKLSWEKDGKSWVNA</sequence>
<dbReference type="AlphaFoldDB" id="A0A0N4UXP0"/>
<gene>
    <name evidence="5" type="ORF">EVEC_LOCUS2019</name>
</gene>
<dbReference type="InterPro" id="IPR036834">
    <property type="entry name" value="Bcl-2-like_sf"/>
</dbReference>
<keyword evidence="6" id="KW-1185">Reference proteome</keyword>
<evidence type="ECO:0000259" key="4">
    <source>
        <dbReference type="PROSITE" id="PS50063"/>
    </source>
</evidence>
<dbReference type="WBParaSite" id="EVEC_0000231101-mRNA-1">
    <property type="protein sequence ID" value="EVEC_0000231101-mRNA-1"/>
    <property type="gene ID" value="EVEC_0000231101"/>
</dbReference>